<feature type="region of interest" description="Disordered" evidence="5">
    <location>
        <begin position="1"/>
        <end position="22"/>
    </location>
</feature>
<dbReference type="InterPro" id="IPR036271">
    <property type="entry name" value="Tet_transcr_reg_TetR-rel_C_sf"/>
</dbReference>
<dbReference type="Gene3D" id="1.10.357.10">
    <property type="entry name" value="Tetracycline Repressor, domain 2"/>
    <property type="match status" value="1"/>
</dbReference>
<evidence type="ECO:0000256" key="5">
    <source>
        <dbReference type="SAM" id="MobiDB-lite"/>
    </source>
</evidence>
<evidence type="ECO:0000256" key="4">
    <source>
        <dbReference type="PROSITE-ProRule" id="PRU00335"/>
    </source>
</evidence>
<proteinExistence type="predicted"/>
<evidence type="ECO:0000256" key="3">
    <source>
        <dbReference type="ARBA" id="ARBA00023163"/>
    </source>
</evidence>
<dbReference type="EMBL" id="JAUYVI010000004">
    <property type="protein sequence ID" value="MDQ7248991.1"/>
    <property type="molecule type" value="Genomic_DNA"/>
</dbReference>
<dbReference type="PANTHER" id="PTHR47506:SF1">
    <property type="entry name" value="HTH-TYPE TRANSCRIPTIONAL REGULATOR YJDC"/>
    <property type="match status" value="1"/>
</dbReference>
<dbReference type="PRINTS" id="PR00455">
    <property type="entry name" value="HTHTETR"/>
</dbReference>
<dbReference type="Pfam" id="PF00440">
    <property type="entry name" value="TetR_N"/>
    <property type="match status" value="1"/>
</dbReference>
<dbReference type="InterPro" id="IPR009057">
    <property type="entry name" value="Homeodomain-like_sf"/>
</dbReference>
<dbReference type="RefSeq" id="WP_379956475.1">
    <property type="nucleotide sequence ID" value="NZ_JAUYVI010000004.1"/>
</dbReference>
<keyword evidence="3" id="KW-0804">Transcription</keyword>
<comment type="caution">
    <text evidence="7">The sequence shown here is derived from an EMBL/GenBank/DDBJ whole genome shotgun (WGS) entry which is preliminary data.</text>
</comment>
<sequence length="213" mass="23618">MTAKNPESVRGGAGLRTKAKTEAGAEPRLAIDRIRKTARELFYREGIRAVGVDEIVSRAGVTKPSLYRNFSSKDELAAAYLRDYDGEFWVRFEHSAAKHPGDPKAQILDYISGLGQRAQRPDYRGCGLSNAALEYPAPEHPARLVAEDHKQRLRVRLTEMAKGMKAKRPEVLADGLLLLIEGIFTTGQLFGDRGPAMHAVEIAEMMIEASRTR</sequence>
<gene>
    <name evidence="7" type="ORF">Q8A70_14995</name>
</gene>
<evidence type="ECO:0000313" key="7">
    <source>
        <dbReference type="EMBL" id="MDQ7248991.1"/>
    </source>
</evidence>
<accession>A0ABU0YMR7</accession>
<feature type="domain" description="HTH tetR-type" evidence="6">
    <location>
        <begin position="28"/>
        <end position="88"/>
    </location>
</feature>
<dbReference type="Proteomes" id="UP001230156">
    <property type="component" value="Unassembled WGS sequence"/>
</dbReference>
<evidence type="ECO:0000256" key="2">
    <source>
        <dbReference type="ARBA" id="ARBA00023125"/>
    </source>
</evidence>
<organism evidence="7 8">
    <name type="scientific">Dongia sedimenti</name>
    <dbReference type="NCBI Taxonomy" id="3064282"/>
    <lineage>
        <taxon>Bacteria</taxon>
        <taxon>Pseudomonadati</taxon>
        <taxon>Pseudomonadota</taxon>
        <taxon>Alphaproteobacteria</taxon>
        <taxon>Rhodospirillales</taxon>
        <taxon>Dongiaceae</taxon>
        <taxon>Dongia</taxon>
    </lineage>
</organism>
<keyword evidence="8" id="KW-1185">Reference proteome</keyword>
<name>A0ABU0YMR7_9PROT</name>
<evidence type="ECO:0000259" key="6">
    <source>
        <dbReference type="PROSITE" id="PS50977"/>
    </source>
</evidence>
<keyword evidence="2 4" id="KW-0238">DNA-binding</keyword>
<reference evidence="8" key="1">
    <citation type="submission" date="2023-08" db="EMBL/GenBank/DDBJ databases">
        <title>Rhodospirillaceae gen. nov., a novel taxon isolated from the Yangtze River Yuezi River estuary sludge.</title>
        <authorList>
            <person name="Ruan L."/>
        </authorList>
    </citation>
    <scope>NUCLEOTIDE SEQUENCE [LARGE SCALE GENOMIC DNA]</scope>
    <source>
        <strain evidence="8">R-7</strain>
    </source>
</reference>
<dbReference type="PROSITE" id="PS50977">
    <property type="entry name" value="HTH_TETR_2"/>
    <property type="match status" value="1"/>
</dbReference>
<evidence type="ECO:0000313" key="8">
    <source>
        <dbReference type="Proteomes" id="UP001230156"/>
    </source>
</evidence>
<dbReference type="SUPFAM" id="SSF48498">
    <property type="entry name" value="Tetracyclin repressor-like, C-terminal domain"/>
    <property type="match status" value="1"/>
</dbReference>
<keyword evidence="1" id="KW-0805">Transcription regulation</keyword>
<dbReference type="PANTHER" id="PTHR47506">
    <property type="entry name" value="TRANSCRIPTIONAL REGULATORY PROTEIN"/>
    <property type="match status" value="1"/>
</dbReference>
<protein>
    <submittedName>
        <fullName evidence="7">TetR/AcrR family transcriptional regulator</fullName>
    </submittedName>
</protein>
<feature type="DNA-binding region" description="H-T-H motif" evidence="4">
    <location>
        <begin position="51"/>
        <end position="70"/>
    </location>
</feature>
<dbReference type="SUPFAM" id="SSF46689">
    <property type="entry name" value="Homeodomain-like"/>
    <property type="match status" value="1"/>
</dbReference>
<evidence type="ECO:0000256" key="1">
    <source>
        <dbReference type="ARBA" id="ARBA00023015"/>
    </source>
</evidence>
<dbReference type="InterPro" id="IPR001647">
    <property type="entry name" value="HTH_TetR"/>
</dbReference>